<dbReference type="AlphaFoldDB" id="A0A4Z2HWI0"/>
<name>A0A4Z2HWI0_9TELE</name>
<sequence length="91" mass="9909">MQRSPPGQPAGPEERGSVTRRRPEELNLRPLPVSVDQGRAKPWESASIEAQGAASFHTPRRSLLLTGHRGPRRSGAQGPTAERHSLHPGHL</sequence>
<comment type="caution">
    <text evidence="2">The sequence shown here is derived from an EMBL/GenBank/DDBJ whole genome shotgun (WGS) entry which is preliminary data.</text>
</comment>
<dbReference type="Proteomes" id="UP000314294">
    <property type="component" value="Unassembled WGS sequence"/>
</dbReference>
<evidence type="ECO:0000313" key="3">
    <source>
        <dbReference type="Proteomes" id="UP000314294"/>
    </source>
</evidence>
<proteinExistence type="predicted"/>
<organism evidence="2 3">
    <name type="scientific">Liparis tanakae</name>
    <name type="common">Tanaka's snailfish</name>
    <dbReference type="NCBI Taxonomy" id="230148"/>
    <lineage>
        <taxon>Eukaryota</taxon>
        <taxon>Metazoa</taxon>
        <taxon>Chordata</taxon>
        <taxon>Craniata</taxon>
        <taxon>Vertebrata</taxon>
        <taxon>Euteleostomi</taxon>
        <taxon>Actinopterygii</taxon>
        <taxon>Neopterygii</taxon>
        <taxon>Teleostei</taxon>
        <taxon>Neoteleostei</taxon>
        <taxon>Acanthomorphata</taxon>
        <taxon>Eupercaria</taxon>
        <taxon>Perciformes</taxon>
        <taxon>Cottioidei</taxon>
        <taxon>Cottales</taxon>
        <taxon>Liparidae</taxon>
        <taxon>Liparis</taxon>
    </lineage>
</organism>
<accession>A0A4Z2HWI0</accession>
<protein>
    <submittedName>
        <fullName evidence="2">Uncharacterized protein</fullName>
    </submittedName>
</protein>
<feature type="region of interest" description="Disordered" evidence="1">
    <location>
        <begin position="1"/>
        <end position="91"/>
    </location>
</feature>
<gene>
    <name evidence="2" type="ORF">EYF80_020059</name>
</gene>
<evidence type="ECO:0000256" key="1">
    <source>
        <dbReference type="SAM" id="MobiDB-lite"/>
    </source>
</evidence>
<dbReference type="EMBL" id="SRLO01000172">
    <property type="protein sequence ID" value="TNN69695.1"/>
    <property type="molecule type" value="Genomic_DNA"/>
</dbReference>
<reference evidence="2 3" key="1">
    <citation type="submission" date="2019-03" db="EMBL/GenBank/DDBJ databases">
        <title>First draft genome of Liparis tanakae, snailfish: a comprehensive survey of snailfish specific genes.</title>
        <authorList>
            <person name="Kim W."/>
            <person name="Song I."/>
            <person name="Jeong J.-H."/>
            <person name="Kim D."/>
            <person name="Kim S."/>
            <person name="Ryu S."/>
            <person name="Song J.Y."/>
            <person name="Lee S.K."/>
        </authorList>
    </citation>
    <scope>NUCLEOTIDE SEQUENCE [LARGE SCALE GENOMIC DNA]</scope>
    <source>
        <tissue evidence="2">Muscle</tissue>
    </source>
</reference>
<keyword evidence="3" id="KW-1185">Reference proteome</keyword>
<evidence type="ECO:0000313" key="2">
    <source>
        <dbReference type="EMBL" id="TNN69695.1"/>
    </source>
</evidence>
<feature type="compositionally biased region" description="Basic and acidic residues" evidence="1">
    <location>
        <begin position="12"/>
        <end position="27"/>
    </location>
</feature>